<accession>A0AAD6SBG8</accession>
<feature type="transmembrane region" description="Helical" evidence="1">
    <location>
        <begin position="74"/>
        <end position="96"/>
    </location>
</feature>
<keyword evidence="1" id="KW-1133">Transmembrane helix</keyword>
<reference evidence="2" key="1">
    <citation type="submission" date="2023-03" db="EMBL/GenBank/DDBJ databases">
        <title>Massive genome expansion in bonnet fungi (Mycena s.s.) driven by repeated elements and novel gene families across ecological guilds.</title>
        <authorList>
            <consortium name="Lawrence Berkeley National Laboratory"/>
            <person name="Harder C.B."/>
            <person name="Miyauchi S."/>
            <person name="Viragh M."/>
            <person name="Kuo A."/>
            <person name="Thoen E."/>
            <person name="Andreopoulos B."/>
            <person name="Lu D."/>
            <person name="Skrede I."/>
            <person name="Drula E."/>
            <person name="Henrissat B."/>
            <person name="Morin E."/>
            <person name="Kohler A."/>
            <person name="Barry K."/>
            <person name="LaButti K."/>
            <person name="Morin E."/>
            <person name="Salamov A."/>
            <person name="Lipzen A."/>
            <person name="Mereny Z."/>
            <person name="Hegedus B."/>
            <person name="Baldrian P."/>
            <person name="Stursova M."/>
            <person name="Weitz H."/>
            <person name="Taylor A."/>
            <person name="Grigoriev I.V."/>
            <person name="Nagy L.G."/>
            <person name="Martin F."/>
            <person name="Kauserud H."/>
        </authorList>
    </citation>
    <scope>NUCLEOTIDE SEQUENCE</scope>
    <source>
        <strain evidence="2">CBHHK200</strain>
    </source>
</reference>
<keyword evidence="1" id="KW-0472">Membrane</keyword>
<name>A0AAD6SBG8_9AGAR</name>
<organism evidence="2 3">
    <name type="scientific">Mycena alexandri</name>
    <dbReference type="NCBI Taxonomy" id="1745969"/>
    <lineage>
        <taxon>Eukaryota</taxon>
        <taxon>Fungi</taxon>
        <taxon>Dikarya</taxon>
        <taxon>Basidiomycota</taxon>
        <taxon>Agaricomycotina</taxon>
        <taxon>Agaricomycetes</taxon>
        <taxon>Agaricomycetidae</taxon>
        <taxon>Agaricales</taxon>
        <taxon>Marasmiineae</taxon>
        <taxon>Mycenaceae</taxon>
        <taxon>Mycena</taxon>
    </lineage>
</organism>
<protein>
    <submittedName>
        <fullName evidence="2">Uncharacterized protein</fullName>
    </submittedName>
</protein>
<keyword evidence="1" id="KW-0812">Transmembrane</keyword>
<evidence type="ECO:0000256" key="1">
    <source>
        <dbReference type="SAM" id="Phobius"/>
    </source>
</evidence>
<comment type="caution">
    <text evidence="2">The sequence shown here is derived from an EMBL/GenBank/DDBJ whole genome shotgun (WGS) entry which is preliminary data.</text>
</comment>
<dbReference type="AlphaFoldDB" id="A0AAD6SBG8"/>
<keyword evidence="3" id="KW-1185">Reference proteome</keyword>
<evidence type="ECO:0000313" key="3">
    <source>
        <dbReference type="Proteomes" id="UP001218188"/>
    </source>
</evidence>
<feature type="non-terminal residue" evidence="2">
    <location>
        <position position="102"/>
    </location>
</feature>
<proteinExistence type="predicted"/>
<sequence>MSLYVDGVLASSVGFSPGLLFLVLFLLVFPLVTLFSLESPLSLAPLPPSPRSCNVKFHPQIPPTSFFGSTGCPWFGNIFCAMATGWMTASTLGLFFTQAGSL</sequence>
<feature type="transmembrane region" description="Helical" evidence="1">
    <location>
        <begin position="12"/>
        <end position="37"/>
    </location>
</feature>
<dbReference type="Proteomes" id="UP001218188">
    <property type="component" value="Unassembled WGS sequence"/>
</dbReference>
<dbReference type="EMBL" id="JARJCM010000209">
    <property type="protein sequence ID" value="KAJ7022467.1"/>
    <property type="molecule type" value="Genomic_DNA"/>
</dbReference>
<gene>
    <name evidence="2" type="ORF">C8F04DRAFT_1137997</name>
</gene>
<evidence type="ECO:0000313" key="2">
    <source>
        <dbReference type="EMBL" id="KAJ7022467.1"/>
    </source>
</evidence>